<organism evidence="1 2">
    <name type="scientific">Entomortierella parvispora</name>
    <dbReference type="NCBI Taxonomy" id="205924"/>
    <lineage>
        <taxon>Eukaryota</taxon>
        <taxon>Fungi</taxon>
        <taxon>Fungi incertae sedis</taxon>
        <taxon>Mucoromycota</taxon>
        <taxon>Mortierellomycotina</taxon>
        <taxon>Mortierellomycetes</taxon>
        <taxon>Mortierellales</taxon>
        <taxon>Mortierellaceae</taxon>
        <taxon>Entomortierella</taxon>
    </lineage>
</organism>
<name>A0A9P3M0L5_9FUNG</name>
<keyword evidence="2" id="KW-1185">Reference proteome</keyword>
<gene>
    <name evidence="1" type="ORF">EMPS_09691</name>
</gene>
<sequence>MVEGPDFITIGVDPGRAKPASVVVVHTKYPNLSQTLDIADKTAKDIQKRYMKCLNSKKKAQGIDVLEGTLAASVAPVQVKARQERGITTRDDWARAASVHYSNHLVWLKPRLAAFKKLRAFYESIDFKKDLFDLKASIRNVSRIRMVHIPHPKIPDA</sequence>
<evidence type="ECO:0000313" key="2">
    <source>
        <dbReference type="Proteomes" id="UP000827284"/>
    </source>
</evidence>
<dbReference type="AlphaFoldDB" id="A0A9P3M0L5"/>
<dbReference type="Proteomes" id="UP000827284">
    <property type="component" value="Unassembled WGS sequence"/>
</dbReference>
<reference evidence="1" key="2">
    <citation type="journal article" date="2022" name="Microbiol. Resour. Announc.">
        <title>Whole-Genome Sequence of Entomortierella parvispora E1425, a Mucoromycotan Fungus Associated with Burkholderiaceae-Related Endosymbiotic Bacteria.</title>
        <authorList>
            <person name="Herlambang A."/>
            <person name="Guo Y."/>
            <person name="Takashima Y."/>
            <person name="Narisawa K."/>
            <person name="Ohta H."/>
            <person name="Nishizawa T."/>
        </authorList>
    </citation>
    <scope>NUCLEOTIDE SEQUENCE</scope>
    <source>
        <strain evidence="1">E1425</strain>
    </source>
</reference>
<comment type="caution">
    <text evidence="1">The sequence shown here is derived from an EMBL/GenBank/DDBJ whole genome shotgun (WGS) entry which is preliminary data.</text>
</comment>
<protein>
    <submittedName>
        <fullName evidence="1">Uncharacterized protein</fullName>
    </submittedName>
</protein>
<accession>A0A9P3M0L5</accession>
<dbReference type="EMBL" id="BQFW01000013">
    <property type="protein sequence ID" value="GJJ77332.1"/>
    <property type="molecule type" value="Genomic_DNA"/>
</dbReference>
<evidence type="ECO:0000313" key="1">
    <source>
        <dbReference type="EMBL" id="GJJ77332.1"/>
    </source>
</evidence>
<proteinExistence type="predicted"/>
<reference evidence="1" key="1">
    <citation type="submission" date="2021-11" db="EMBL/GenBank/DDBJ databases">
        <authorList>
            <person name="Herlambang A."/>
            <person name="Guo Y."/>
            <person name="Takashima Y."/>
            <person name="Nishizawa T."/>
        </authorList>
    </citation>
    <scope>NUCLEOTIDE SEQUENCE</scope>
    <source>
        <strain evidence="1">E1425</strain>
    </source>
</reference>